<organism evidence="2 3">
    <name type="scientific">Ramazzottius varieornatus</name>
    <name type="common">Water bear</name>
    <name type="synonym">Tardigrade</name>
    <dbReference type="NCBI Taxonomy" id="947166"/>
    <lineage>
        <taxon>Eukaryota</taxon>
        <taxon>Metazoa</taxon>
        <taxon>Ecdysozoa</taxon>
        <taxon>Tardigrada</taxon>
        <taxon>Eutardigrada</taxon>
        <taxon>Parachela</taxon>
        <taxon>Hypsibioidea</taxon>
        <taxon>Ramazzottiidae</taxon>
        <taxon>Ramazzottius</taxon>
    </lineage>
</organism>
<sequence>MVTQDEGPAPKRARPSLDAVPNPTDRASSSKPEFDQEIDSFMEPLAKILEKHSRLGDRLFFLSDDFMTGLGGDAVLSLPASSHRIQGIGTLMGEYIFPLSPPQKFLINIAPTGQPAKWKLASLQETARTDKEILYVKRSLKNRVLALLKYQSSFLCQVSDDQVMGIAGQLEAAAGETRAVDAARPVYAGNSKIASTSSMVAQSVPEPEAQENRPPAPSSPVASRPEVANRAENIPRAEVAALPRMEVKDNKSAVFQLVAPNTPPTRQTPVAPVATVATVAPQLVRLAMFPCEESGPGKVKLAGKYNVWIDQAKLEQIESTNHSGKVTVRALLKELLALETDGSTALLRKRSANGGGITNLVSTGFNNAMKEYVNAHKSQPRFADLRTENLAKFMGSVVNGFA</sequence>
<dbReference type="EMBL" id="BDGG01000004">
    <property type="protein sequence ID" value="GAU98615.1"/>
    <property type="molecule type" value="Genomic_DNA"/>
</dbReference>
<comment type="caution">
    <text evidence="2">The sequence shown here is derived from an EMBL/GenBank/DDBJ whole genome shotgun (WGS) entry which is preliminary data.</text>
</comment>
<keyword evidence="3" id="KW-1185">Reference proteome</keyword>
<evidence type="ECO:0000313" key="2">
    <source>
        <dbReference type="EMBL" id="GAU98615.1"/>
    </source>
</evidence>
<evidence type="ECO:0000256" key="1">
    <source>
        <dbReference type="SAM" id="MobiDB-lite"/>
    </source>
</evidence>
<accession>A0A1D1VCS5</accession>
<protein>
    <submittedName>
        <fullName evidence="2">Uncharacterized protein</fullName>
    </submittedName>
</protein>
<evidence type="ECO:0000313" key="3">
    <source>
        <dbReference type="Proteomes" id="UP000186922"/>
    </source>
</evidence>
<reference evidence="2 3" key="1">
    <citation type="journal article" date="2016" name="Nat. Commun.">
        <title>Extremotolerant tardigrade genome and improved radiotolerance of human cultured cells by tardigrade-unique protein.</title>
        <authorList>
            <person name="Hashimoto T."/>
            <person name="Horikawa D.D."/>
            <person name="Saito Y."/>
            <person name="Kuwahara H."/>
            <person name="Kozuka-Hata H."/>
            <person name="Shin-I T."/>
            <person name="Minakuchi Y."/>
            <person name="Ohishi K."/>
            <person name="Motoyama A."/>
            <person name="Aizu T."/>
            <person name="Enomoto A."/>
            <person name="Kondo K."/>
            <person name="Tanaka S."/>
            <person name="Hara Y."/>
            <person name="Koshikawa S."/>
            <person name="Sagara H."/>
            <person name="Miura T."/>
            <person name="Yokobori S."/>
            <person name="Miyagawa K."/>
            <person name="Suzuki Y."/>
            <person name="Kubo T."/>
            <person name="Oyama M."/>
            <person name="Kohara Y."/>
            <person name="Fujiyama A."/>
            <person name="Arakawa K."/>
            <person name="Katayama T."/>
            <person name="Toyoda A."/>
            <person name="Kunieda T."/>
        </authorList>
    </citation>
    <scope>NUCLEOTIDE SEQUENCE [LARGE SCALE GENOMIC DNA]</scope>
    <source>
        <strain evidence="2 3">YOKOZUNA-1</strain>
    </source>
</reference>
<dbReference type="AlphaFoldDB" id="A0A1D1VCS5"/>
<feature type="region of interest" description="Disordered" evidence="1">
    <location>
        <begin position="1"/>
        <end position="36"/>
    </location>
</feature>
<feature type="region of interest" description="Disordered" evidence="1">
    <location>
        <begin position="198"/>
        <end position="232"/>
    </location>
</feature>
<dbReference type="Proteomes" id="UP000186922">
    <property type="component" value="Unassembled WGS sequence"/>
</dbReference>
<name>A0A1D1VCS5_RAMVA</name>
<proteinExistence type="predicted"/>
<gene>
    <name evidence="2" type="primary">RvY_09739-1</name>
    <name evidence="2" type="synonym">RvY_09739.1</name>
    <name evidence="2" type="ORF">RvY_09739</name>
</gene>